<evidence type="ECO:0000256" key="6">
    <source>
        <dbReference type="SAM" id="MobiDB-lite"/>
    </source>
</evidence>
<dbReference type="Proteomes" id="UP000186218">
    <property type="component" value="Unassembled WGS sequence"/>
</dbReference>
<keyword evidence="4 7" id="KW-1133">Transmembrane helix</keyword>
<evidence type="ECO:0000256" key="1">
    <source>
        <dbReference type="ARBA" id="ARBA00004141"/>
    </source>
</evidence>
<dbReference type="InterPro" id="IPR001046">
    <property type="entry name" value="NRAMP_fam"/>
</dbReference>
<evidence type="ECO:0000256" key="5">
    <source>
        <dbReference type="ARBA" id="ARBA00023136"/>
    </source>
</evidence>
<keyword evidence="2" id="KW-0813">Transport</keyword>
<dbReference type="PANTHER" id="PTHR11706">
    <property type="entry name" value="SOLUTE CARRIER PROTEIN FAMILY 11 MEMBER"/>
    <property type="match status" value="1"/>
</dbReference>
<dbReference type="GO" id="GO:0005886">
    <property type="term" value="C:plasma membrane"/>
    <property type="evidence" value="ECO:0007669"/>
    <property type="project" value="TreeGrafter"/>
</dbReference>
<feature type="region of interest" description="Disordered" evidence="6">
    <location>
        <begin position="1"/>
        <end position="21"/>
    </location>
</feature>
<keyword evidence="9" id="KW-1185">Reference proteome</keyword>
<protein>
    <submittedName>
        <fullName evidence="8">Manganese transport protein</fullName>
    </submittedName>
</protein>
<dbReference type="STRING" id="1344003.SAMN05445060_0582"/>
<dbReference type="PRINTS" id="PR00447">
    <property type="entry name" value="NATRESASSCMP"/>
</dbReference>
<dbReference type="AlphaFoldDB" id="A0A1N7DEW4"/>
<keyword evidence="5 7" id="KW-0472">Membrane</keyword>
<feature type="transmembrane region" description="Helical" evidence="7">
    <location>
        <begin position="164"/>
        <end position="184"/>
    </location>
</feature>
<feature type="transmembrane region" description="Helical" evidence="7">
    <location>
        <begin position="335"/>
        <end position="353"/>
    </location>
</feature>
<feature type="transmembrane region" description="Helical" evidence="7">
    <location>
        <begin position="249"/>
        <end position="270"/>
    </location>
</feature>
<name>A0A1N7DEW4_9NOCA</name>
<feature type="transmembrane region" description="Helical" evidence="7">
    <location>
        <begin position="297"/>
        <end position="323"/>
    </location>
</feature>
<evidence type="ECO:0000313" key="9">
    <source>
        <dbReference type="Proteomes" id="UP000186218"/>
    </source>
</evidence>
<organism evidence="8 9">
    <name type="scientific">Williamsia sterculiae</name>
    <dbReference type="NCBI Taxonomy" id="1344003"/>
    <lineage>
        <taxon>Bacteria</taxon>
        <taxon>Bacillati</taxon>
        <taxon>Actinomycetota</taxon>
        <taxon>Actinomycetes</taxon>
        <taxon>Mycobacteriales</taxon>
        <taxon>Nocardiaceae</taxon>
        <taxon>Williamsia</taxon>
    </lineage>
</organism>
<feature type="transmembrane region" description="Helical" evidence="7">
    <location>
        <begin position="52"/>
        <end position="73"/>
    </location>
</feature>
<dbReference type="PANTHER" id="PTHR11706:SF33">
    <property type="entry name" value="NATURAL RESISTANCE-ASSOCIATED MACROPHAGE PROTEIN 2"/>
    <property type="match status" value="1"/>
</dbReference>
<evidence type="ECO:0000256" key="3">
    <source>
        <dbReference type="ARBA" id="ARBA00022692"/>
    </source>
</evidence>
<evidence type="ECO:0000256" key="4">
    <source>
        <dbReference type="ARBA" id="ARBA00022989"/>
    </source>
</evidence>
<dbReference type="GO" id="GO:0005384">
    <property type="term" value="F:manganese ion transmembrane transporter activity"/>
    <property type="evidence" value="ECO:0007669"/>
    <property type="project" value="TreeGrafter"/>
</dbReference>
<feature type="transmembrane region" description="Helical" evidence="7">
    <location>
        <begin position="102"/>
        <end position="127"/>
    </location>
</feature>
<feature type="transmembrane region" description="Helical" evidence="7">
    <location>
        <begin position="204"/>
        <end position="228"/>
    </location>
</feature>
<feature type="transmembrane region" description="Helical" evidence="7">
    <location>
        <begin position="133"/>
        <end position="152"/>
    </location>
</feature>
<evidence type="ECO:0000256" key="7">
    <source>
        <dbReference type="SAM" id="Phobius"/>
    </source>
</evidence>
<dbReference type="RefSeq" id="WP_076476479.1">
    <property type="nucleotide sequence ID" value="NZ_FTNT01000002.1"/>
</dbReference>
<feature type="transmembrane region" description="Helical" evidence="7">
    <location>
        <begin position="359"/>
        <end position="378"/>
    </location>
</feature>
<accession>A0A1N7DEW4</accession>
<feature type="transmembrane region" description="Helical" evidence="7">
    <location>
        <begin position="21"/>
        <end position="40"/>
    </location>
</feature>
<feature type="transmembrane region" description="Helical" evidence="7">
    <location>
        <begin position="399"/>
        <end position="420"/>
    </location>
</feature>
<dbReference type="Pfam" id="PF01566">
    <property type="entry name" value="Nramp"/>
    <property type="match status" value="1"/>
</dbReference>
<evidence type="ECO:0000256" key="2">
    <source>
        <dbReference type="ARBA" id="ARBA00022448"/>
    </source>
</evidence>
<sequence>MSLLRSADPEGSPRARGSGRGRMRNAALLGPAFVASIAYVDPGNVAANITAGAQYGFLLVWVLVMANAIAMVIQYQSAKLGIVTGRSLPGLLGTRLRRRSRIAFWAQAEIVAAATDLAEVVGGAIALNLLFDLPLVVGGLIVGALSMAMLAFQSRSRQRVFESIIGTLLLVIVVGFLTGLLINPPSAGNVLSGLVPRLHGVDTVLLSASMLGATVMPHAIYLHSSLVVDRHGSGHGPVQMRRLVRVTRWDVVVALLIAGVVNIALLLLAAQNLLGIQGTDTIEGAYGAVQGALGHSVAVVFAIGLLGSGLASTAVGSYAGATIMQGLLRIRIPIVVRRVVVLIPALAVLSAGVEPTWVLVISQVVLSFGIPFAIIPLGRLTANRELMGQFADSWPLRSVAGLASAAIVGLNVALIVLMVLGE</sequence>
<dbReference type="NCBIfam" id="NF001923">
    <property type="entry name" value="PRK00701.1"/>
    <property type="match status" value="1"/>
</dbReference>
<dbReference type="GO" id="GO:0034755">
    <property type="term" value="P:iron ion transmembrane transport"/>
    <property type="evidence" value="ECO:0007669"/>
    <property type="project" value="TreeGrafter"/>
</dbReference>
<dbReference type="GO" id="GO:0015086">
    <property type="term" value="F:cadmium ion transmembrane transporter activity"/>
    <property type="evidence" value="ECO:0007669"/>
    <property type="project" value="TreeGrafter"/>
</dbReference>
<proteinExistence type="predicted"/>
<keyword evidence="3 7" id="KW-0812">Transmembrane</keyword>
<gene>
    <name evidence="8" type="ORF">SAMN05445060_0582</name>
</gene>
<evidence type="ECO:0000313" key="8">
    <source>
        <dbReference type="EMBL" id="SIR74297.1"/>
    </source>
</evidence>
<dbReference type="EMBL" id="FTNT01000002">
    <property type="protein sequence ID" value="SIR74297.1"/>
    <property type="molecule type" value="Genomic_DNA"/>
</dbReference>
<dbReference type="NCBIfam" id="NF037982">
    <property type="entry name" value="Nramp_1"/>
    <property type="match status" value="1"/>
</dbReference>
<comment type="subcellular location">
    <subcellularLocation>
        <location evidence="1">Membrane</location>
        <topology evidence="1">Multi-pass membrane protein</topology>
    </subcellularLocation>
</comment>
<reference evidence="8 9" key="1">
    <citation type="submission" date="2017-01" db="EMBL/GenBank/DDBJ databases">
        <authorList>
            <person name="Mah S.A."/>
            <person name="Swanson W.J."/>
            <person name="Moy G.W."/>
            <person name="Vacquier V.D."/>
        </authorList>
    </citation>
    <scope>NUCLEOTIDE SEQUENCE [LARGE SCALE GENOMIC DNA]</scope>
    <source>
        <strain evidence="8 9">CPCC 203464</strain>
    </source>
</reference>